<evidence type="ECO:0008006" key="5">
    <source>
        <dbReference type="Google" id="ProtNLM"/>
    </source>
</evidence>
<dbReference type="Proteomes" id="UP001378188">
    <property type="component" value="Unassembled WGS sequence"/>
</dbReference>
<feature type="signal peptide" evidence="2">
    <location>
        <begin position="1"/>
        <end position="24"/>
    </location>
</feature>
<accession>A0AAW9S0D2</accession>
<dbReference type="AlphaFoldDB" id="A0AAW9S0D2"/>
<gene>
    <name evidence="3" type="ORF">V3328_21080</name>
</gene>
<sequence>MRGRGGTVKGIVAVLLAGALAALAGGAAAQDDAYTIHEYGADCAELIAEAPVFSCLDLDLIPVTVNGRTPDNYTPHMQCDRPAYLPYPDKTDGQCAPYSRIKVHRDDDIQMVLLCRRMYIRPVDDPQFDSIEIIMHNVRTGSTCFFISKDFGEDPNGEDGSRVPPPTELTPPPGEVSAEELWATPQEIAGDGCIYCHDSDPWMRTPWVSQTGQLPADPWGFHSVDVGGPFAKWPKPHAISTRGNTCTGCHRIGSLNTCGDQLIPTFGEQPAKMLQSIGQAPHGRFGARPGTIYESPPDPFDAWASTYPHSAWMPLGNELPYTEWRRIYEKDVADLQRCCETPEAPECIVTPIQGLRAWLAQQDAATAIGTPTTD</sequence>
<feature type="compositionally biased region" description="Pro residues" evidence="1">
    <location>
        <begin position="163"/>
        <end position="174"/>
    </location>
</feature>
<proteinExistence type="predicted"/>
<dbReference type="EMBL" id="JAZHOF010000009">
    <property type="protein sequence ID" value="MEJ8573995.1"/>
    <property type="molecule type" value="Genomic_DNA"/>
</dbReference>
<evidence type="ECO:0000256" key="1">
    <source>
        <dbReference type="SAM" id="MobiDB-lite"/>
    </source>
</evidence>
<comment type="caution">
    <text evidence="3">The sequence shown here is derived from an EMBL/GenBank/DDBJ whole genome shotgun (WGS) entry which is preliminary data.</text>
</comment>
<feature type="region of interest" description="Disordered" evidence="1">
    <location>
        <begin position="153"/>
        <end position="174"/>
    </location>
</feature>
<protein>
    <recommendedName>
        <fullName evidence="5">Cytochrome c domain-containing protein</fullName>
    </recommendedName>
</protein>
<keyword evidence="2" id="KW-0732">Signal</keyword>
<evidence type="ECO:0000313" key="4">
    <source>
        <dbReference type="Proteomes" id="UP001378188"/>
    </source>
</evidence>
<keyword evidence="4" id="KW-1185">Reference proteome</keyword>
<name>A0AAW9S0D2_9HYPH</name>
<feature type="chain" id="PRO_5043376197" description="Cytochrome c domain-containing protein" evidence="2">
    <location>
        <begin position="25"/>
        <end position="374"/>
    </location>
</feature>
<evidence type="ECO:0000313" key="3">
    <source>
        <dbReference type="EMBL" id="MEJ8573995.1"/>
    </source>
</evidence>
<dbReference type="RefSeq" id="WP_340331688.1">
    <property type="nucleotide sequence ID" value="NZ_JAZHOF010000009.1"/>
</dbReference>
<dbReference type="SUPFAM" id="SSF48695">
    <property type="entry name" value="Multiheme cytochromes"/>
    <property type="match status" value="1"/>
</dbReference>
<reference evidence="3 4" key="1">
    <citation type="submission" date="2024-02" db="EMBL/GenBank/DDBJ databases">
        <title>Genome analysis and characterization of Microbaculum marinisediminis sp. nov., isolated from marine sediment.</title>
        <authorList>
            <person name="Du Z.-J."/>
            <person name="Ye Y.-Q."/>
            <person name="Zhang Z.-R."/>
            <person name="Yuan S.-M."/>
            <person name="Zhang X.-Y."/>
        </authorList>
    </citation>
    <scope>NUCLEOTIDE SEQUENCE [LARGE SCALE GENOMIC DNA]</scope>
    <source>
        <strain evidence="3 4">SDUM1044001</strain>
    </source>
</reference>
<evidence type="ECO:0000256" key="2">
    <source>
        <dbReference type="SAM" id="SignalP"/>
    </source>
</evidence>
<organism evidence="3 4">
    <name type="scientific">Microbaculum marinum</name>
    <dbReference type="NCBI Taxonomy" id="1764581"/>
    <lineage>
        <taxon>Bacteria</taxon>
        <taxon>Pseudomonadati</taxon>
        <taxon>Pseudomonadota</taxon>
        <taxon>Alphaproteobacteria</taxon>
        <taxon>Hyphomicrobiales</taxon>
        <taxon>Tepidamorphaceae</taxon>
        <taxon>Microbaculum</taxon>
    </lineage>
</organism>
<dbReference type="InterPro" id="IPR036280">
    <property type="entry name" value="Multihaem_cyt_sf"/>
</dbReference>